<reference evidence="6" key="1">
    <citation type="journal article" date="2019" name="Int. J. Syst. Evol. Microbiol.">
        <title>The Global Catalogue of Microorganisms (GCM) 10K type strain sequencing project: providing services to taxonomists for standard genome sequencing and annotation.</title>
        <authorList>
            <consortium name="The Broad Institute Genomics Platform"/>
            <consortium name="The Broad Institute Genome Sequencing Center for Infectious Disease"/>
            <person name="Wu L."/>
            <person name="Ma J."/>
        </authorList>
    </citation>
    <scope>NUCLEOTIDE SEQUENCE [LARGE SCALE GENOMIC DNA]</scope>
    <source>
        <strain evidence="6">CGMCC 1.3685</strain>
    </source>
</reference>
<dbReference type="Gene3D" id="1.10.10.10">
    <property type="entry name" value="Winged helix-like DNA-binding domain superfamily/Winged helix DNA-binding domain"/>
    <property type="match status" value="1"/>
</dbReference>
<keyword evidence="2" id="KW-0238">DNA-binding</keyword>
<evidence type="ECO:0000256" key="2">
    <source>
        <dbReference type="ARBA" id="ARBA00023125"/>
    </source>
</evidence>
<evidence type="ECO:0000256" key="3">
    <source>
        <dbReference type="ARBA" id="ARBA00023163"/>
    </source>
</evidence>
<dbReference type="InterPro" id="IPR036388">
    <property type="entry name" value="WH-like_DNA-bd_sf"/>
</dbReference>
<dbReference type="SMART" id="SM00345">
    <property type="entry name" value="HTH_GNTR"/>
    <property type="match status" value="1"/>
</dbReference>
<dbReference type="SUPFAM" id="SSF48008">
    <property type="entry name" value="GntR ligand-binding domain-like"/>
    <property type="match status" value="1"/>
</dbReference>
<dbReference type="CDD" id="cd07377">
    <property type="entry name" value="WHTH_GntR"/>
    <property type="match status" value="1"/>
</dbReference>
<dbReference type="InterPro" id="IPR011711">
    <property type="entry name" value="GntR_C"/>
</dbReference>
<dbReference type="Proteomes" id="UP000606115">
    <property type="component" value="Unassembled WGS sequence"/>
</dbReference>
<dbReference type="Pfam" id="PF00392">
    <property type="entry name" value="GntR"/>
    <property type="match status" value="1"/>
</dbReference>
<keyword evidence="6" id="KW-1185">Reference proteome</keyword>
<sequence>MASSLSERLTMELRERITTGILAPGTLVIEPALAEEFQVSKTPVRESLRQLTSEGLLQLLPKKGYLVRAISVEDIHEVLELRILLEPRAAHHVARFHSAQTLAVLRGHLAEQEQLAEADPIASMLAARRFHEDLCAANRNTRITGTLTRCFAETARAHFVLPSMQTYMSQSTELAEHQAILAAITAADAPGAEQAMRTHLQSIHRAMLGGQEDRDELWG</sequence>
<dbReference type="SMART" id="SM00895">
    <property type="entry name" value="FCD"/>
    <property type="match status" value="1"/>
</dbReference>
<proteinExistence type="predicted"/>
<dbReference type="InterPro" id="IPR008920">
    <property type="entry name" value="TF_FadR/GntR_C"/>
</dbReference>
<name>A0ABQ2D843_9MICC</name>
<dbReference type="InterPro" id="IPR000524">
    <property type="entry name" value="Tscrpt_reg_HTH_GntR"/>
</dbReference>
<dbReference type="PROSITE" id="PS50949">
    <property type="entry name" value="HTH_GNTR"/>
    <property type="match status" value="1"/>
</dbReference>
<dbReference type="RefSeq" id="WP_188683424.1">
    <property type="nucleotide sequence ID" value="NZ_BMKX01000001.1"/>
</dbReference>
<dbReference type="PRINTS" id="PR00035">
    <property type="entry name" value="HTHGNTR"/>
</dbReference>
<keyword evidence="3" id="KW-0804">Transcription</keyword>
<dbReference type="EMBL" id="BMKX01000001">
    <property type="protein sequence ID" value="GGJ49436.1"/>
    <property type="molecule type" value="Genomic_DNA"/>
</dbReference>
<dbReference type="GeneID" id="303302908"/>
<dbReference type="SUPFAM" id="SSF46785">
    <property type="entry name" value="Winged helix' DNA-binding domain"/>
    <property type="match status" value="1"/>
</dbReference>
<protein>
    <submittedName>
        <fullName evidence="5">GntR family transcriptional regulator</fullName>
    </submittedName>
</protein>
<dbReference type="Pfam" id="PF07729">
    <property type="entry name" value="FCD"/>
    <property type="match status" value="1"/>
</dbReference>
<comment type="caution">
    <text evidence="5">The sequence shown here is derived from an EMBL/GenBank/DDBJ whole genome shotgun (WGS) entry which is preliminary data.</text>
</comment>
<evidence type="ECO:0000313" key="6">
    <source>
        <dbReference type="Proteomes" id="UP000606115"/>
    </source>
</evidence>
<feature type="domain" description="HTH gntR-type" evidence="4">
    <location>
        <begin position="3"/>
        <end position="70"/>
    </location>
</feature>
<accession>A0ABQ2D843</accession>
<keyword evidence="1" id="KW-0805">Transcription regulation</keyword>
<dbReference type="Gene3D" id="1.20.120.530">
    <property type="entry name" value="GntR ligand-binding domain-like"/>
    <property type="match status" value="1"/>
</dbReference>
<gene>
    <name evidence="5" type="ORF">GCM10007173_05060</name>
</gene>
<dbReference type="PANTHER" id="PTHR43537:SF24">
    <property type="entry name" value="GLUCONATE OPERON TRANSCRIPTIONAL REPRESSOR"/>
    <property type="match status" value="1"/>
</dbReference>
<dbReference type="PANTHER" id="PTHR43537">
    <property type="entry name" value="TRANSCRIPTIONAL REGULATOR, GNTR FAMILY"/>
    <property type="match status" value="1"/>
</dbReference>
<evidence type="ECO:0000259" key="4">
    <source>
        <dbReference type="PROSITE" id="PS50949"/>
    </source>
</evidence>
<evidence type="ECO:0000313" key="5">
    <source>
        <dbReference type="EMBL" id="GGJ49436.1"/>
    </source>
</evidence>
<evidence type="ECO:0000256" key="1">
    <source>
        <dbReference type="ARBA" id="ARBA00023015"/>
    </source>
</evidence>
<dbReference type="InterPro" id="IPR036390">
    <property type="entry name" value="WH_DNA-bd_sf"/>
</dbReference>
<organism evidence="5 6">
    <name type="scientific">Glutamicibacter ardleyensis</name>
    <dbReference type="NCBI Taxonomy" id="225894"/>
    <lineage>
        <taxon>Bacteria</taxon>
        <taxon>Bacillati</taxon>
        <taxon>Actinomycetota</taxon>
        <taxon>Actinomycetes</taxon>
        <taxon>Micrococcales</taxon>
        <taxon>Micrococcaceae</taxon>
        <taxon>Glutamicibacter</taxon>
    </lineage>
</organism>